<keyword evidence="1" id="KW-0472">Membrane</keyword>
<proteinExistence type="predicted"/>
<dbReference type="AlphaFoldDB" id="A0A5P6VPH4"/>
<sequence>MKQFLYSIIDIITYFHSYFLSLNDAYETNLSDKQLHFIVIGAIGMAMVFVVHPLFTYLAKRDRILTITWIYVFTLVVLLTFAIEIGQKITHTGSMEFADIVFGVWGFMLFFAVFALIRGIIRGIIKLFRRR</sequence>
<organism evidence="2 3">
    <name type="scientific">Pseudobutyrivibrio xylanivorans</name>
    <dbReference type="NCBI Taxonomy" id="185007"/>
    <lineage>
        <taxon>Bacteria</taxon>
        <taxon>Bacillati</taxon>
        <taxon>Bacillota</taxon>
        <taxon>Clostridia</taxon>
        <taxon>Lachnospirales</taxon>
        <taxon>Lachnospiraceae</taxon>
        <taxon>Pseudobutyrivibrio</taxon>
    </lineage>
</organism>
<evidence type="ECO:0000256" key="1">
    <source>
        <dbReference type="SAM" id="Phobius"/>
    </source>
</evidence>
<evidence type="ECO:0000313" key="2">
    <source>
        <dbReference type="EMBL" id="QFJ54566.1"/>
    </source>
</evidence>
<gene>
    <name evidence="2" type="ORF">FXF36_06725</name>
</gene>
<feature type="transmembrane region" description="Helical" evidence="1">
    <location>
        <begin position="64"/>
        <end position="85"/>
    </location>
</feature>
<name>A0A5P6VPH4_PSEXY</name>
<reference evidence="3" key="1">
    <citation type="submission" date="2019-08" db="EMBL/GenBank/DDBJ databases">
        <title>Complete Genome Sequence of the Polysaccharide-Degrading Rumen Bacterium Pseudobutyrivibrio xylanivorans MA3014.</title>
        <authorList>
            <person name="Palevich N."/>
            <person name="Maclean P.H."/>
            <person name="Kelly W.J."/>
            <person name="Leahy S.C."/>
            <person name="Rakonjac J."/>
            <person name="Attwood G.T."/>
        </authorList>
    </citation>
    <scope>NUCLEOTIDE SEQUENCE [LARGE SCALE GENOMIC DNA]</scope>
    <source>
        <strain evidence="3">MA3014</strain>
    </source>
</reference>
<protein>
    <submittedName>
        <fullName evidence="2">Uncharacterized protein</fullName>
    </submittedName>
</protein>
<dbReference type="OrthoDB" id="2868470at2"/>
<keyword evidence="1" id="KW-0812">Transmembrane</keyword>
<feature type="transmembrane region" description="Helical" evidence="1">
    <location>
        <begin position="97"/>
        <end position="121"/>
    </location>
</feature>
<evidence type="ECO:0000313" key="3">
    <source>
        <dbReference type="Proteomes" id="UP000327030"/>
    </source>
</evidence>
<feature type="transmembrane region" description="Helical" evidence="1">
    <location>
        <begin position="35"/>
        <end position="57"/>
    </location>
</feature>
<accession>A0A5P6VPH4</accession>
<dbReference type="RefSeq" id="WP_151623053.1">
    <property type="nucleotide sequence ID" value="NZ_CP043028.1"/>
</dbReference>
<dbReference type="KEGG" id="pxv:FXF36_06725"/>
<dbReference type="EMBL" id="CP043028">
    <property type="protein sequence ID" value="QFJ54566.1"/>
    <property type="molecule type" value="Genomic_DNA"/>
</dbReference>
<dbReference type="Proteomes" id="UP000327030">
    <property type="component" value="Chromosome 1"/>
</dbReference>
<keyword evidence="1" id="KW-1133">Transmembrane helix</keyword>